<protein>
    <submittedName>
        <fullName evidence="2">Uncharacterized protein</fullName>
    </submittedName>
</protein>
<dbReference type="AlphaFoldDB" id="A0A517QLE4"/>
<sequence length="209" mass="24133">MVELLDVLFEKLEDHWVKIVTAAIFMFVGWLFGKRRAAKNWEKREFFDRLNVSLNIIRDGNLKIRTLNETRCELLFPNSQAALAVIEAAKKTTLEDPILPLPEKDYWYYLNAVLNEISEQFATGALRSDLGLPVSCDQFVICLTSEADGNIRMRKIRAMVIRKSLLENLPKECPKLARKQHSTRWSTLQKLAAAYKATPERFMVVELCQ</sequence>
<reference evidence="2 3" key="1">
    <citation type="submission" date="2019-02" db="EMBL/GenBank/DDBJ databases">
        <title>Deep-cultivation of Planctomycetes and their phenomic and genomic characterization uncovers novel biology.</title>
        <authorList>
            <person name="Wiegand S."/>
            <person name="Jogler M."/>
            <person name="Boedeker C."/>
            <person name="Pinto D."/>
            <person name="Vollmers J."/>
            <person name="Rivas-Marin E."/>
            <person name="Kohn T."/>
            <person name="Peeters S.H."/>
            <person name="Heuer A."/>
            <person name="Rast P."/>
            <person name="Oberbeckmann S."/>
            <person name="Bunk B."/>
            <person name="Jeske O."/>
            <person name="Meyerdierks A."/>
            <person name="Storesund J.E."/>
            <person name="Kallscheuer N."/>
            <person name="Luecker S."/>
            <person name="Lage O.M."/>
            <person name="Pohl T."/>
            <person name="Merkel B.J."/>
            <person name="Hornburger P."/>
            <person name="Mueller R.-W."/>
            <person name="Bruemmer F."/>
            <person name="Labrenz M."/>
            <person name="Spormann A.M."/>
            <person name="Op den Camp H."/>
            <person name="Overmann J."/>
            <person name="Amann R."/>
            <person name="Jetten M.S.M."/>
            <person name="Mascher T."/>
            <person name="Medema M.H."/>
            <person name="Devos D.P."/>
            <person name="Kaster A.-K."/>
            <person name="Ovreas L."/>
            <person name="Rohde M."/>
            <person name="Galperin M.Y."/>
            <person name="Jogler C."/>
        </authorList>
    </citation>
    <scope>NUCLEOTIDE SEQUENCE [LARGE SCALE GENOMIC DNA]</scope>
    <source>
        <strain evidence="2 3">Mal48</strain>
    </source>
</reference>
<name>A0A517QLE4_9PLAN</name>
<keyword evidence="1" id="KW-1133">Transmembrane helix</keyword>
<dbReference type="Proteomes" id="UP000315724">
    <property type="component" value="Chromosome"/>
</dbReference>
<evidence type="ECO:0000313" key="2">
    <source>
        <dbReference type="EMBL" id="QDT32446.1"/>
    </source>
</evidence>
<feature type="transmembrane region" description="Helical" evidence="1">
    <location>
        <begin position="15"/>
        <end position="33"/>
    </location>
</feature>
<evidence type="ECO:0000313" key="3">
    <source>
        <dbReference type="Proteomes" id="UP000315724"/>
    </source>
</evidence>
<dbReference type="OrthoDB" id="265743at2"/>
<dbReference type="KEGG" id="tpol:Mal48_16920"/>
<dbReference type="RefSeq" id="WP_145197706.1">
    <property type="nucleotide sequence ID" value="NZ_CP036267.1"/>
</dbReference>
<accession>A0A517QLE4</accession>
<dbReference type="EMBL" id="CP036267">
    <property type="protein sequence ID" value="QDT32446.1"/>
    <property type="molecule type" value="Genomic_DNA"/>
</dbReference>
<keyword evidence="3" id="KW-1185">Reference proteome</keyword>
<proteinExistence type="predicted"/>
<keyword evidence="1" id="KW-0472">Membrane</keyword>
<evidence type="ECO:0000256" key="1">
    <source>
        <dbReference type="SAM" id="Phobius"/>
    </source>
</evidence>
<organism evidence="2 3">
    <name type="scientific">Thalassoglobus polymorphus</name>
    <dbReference type="NCBI Taxonomy" id="2527994"/>
    <lineage>
        <taxon>Bacteria</taxon>
        <taxon>Pseudomonadati</taxon>
        <taxon>Planctomycetota</taxon>
        <taxon>Planctomycetia</taxon>
        <taxon>Planctomycetales</taxon>
        <taxon>Planctomycetaceae</taxon>
        <taxon>Thalassoglobus</taxon>
    </lineage>
</organism>
<gene>
    <name evidence="2" type="ORF">Mal48_16920</name>
</gene>
<keyword evidence="1" id="KW-0812">Transmembrane</keyword>